<dbReference type="OMA" id="RIYDSQV"/>
<feature type="region of interest" description="Disordered" evidence="1">
    <location>
        <begin position="128"/>
        <end position="158"/>
    </location>
</feature>
<evidence type="ECO:0000313" key="3">
    <source>
        <dbReference type="EMBL" id="CEL66365.1"/>
    </source>
</evidence>
<gene>
    <name evidence="3" type="ORF">BN1204_021830</name>
    <name evidence="2" type="ORF">NCLIV_021830</name>
</gene>
<organism evidence="2 4">
    <name type="scientific">Neospora caninum (strain Liverpool)</name>
    <dbReference type="NCBI Taxonomy" id="572307"/>
    <lineage>
        <taxon>Eukaryota</taxon>
        <taxon>Sar</taxon>
        <taxon>Alveolata</taxon>
        <taxon>Apicomplexa</taxon>
        <taxon>Conoidasida</taxon>
        <taxon>Coccidia</taxon>
        <taxon>Eucoccidiorida</taxon>
        <taxon>Eimeriorina</taxon>
        <taxon>Sarcocystidae</taxon>
        <taxon>Neospora</taxon>
    </lineage>
</organism>
<reference evidence="2" key="1">
    <citation type="submission" date="2011-02" db="EMBL/GenBank/DDBJ databases">
        <authorList>
            <person name="Aslett M."/>
        </authorList>
    </citation>
    <scope>NUCLEOTIDE SEQUENCE</scope>
    <source>
        <strain evidence="2">Liverpool</strain>
    </source>
</reference>
<dbReference type="InParanoid" id="F0VFA0"/>
<evidence type="ECO:0000256" key="1">
    <source>
        <dbReference type="SAM" id="MobiDB-lite"/>
    </source>
</evidence>
<protein>
    <submittedName>
        <fullName evidence="2">Uncharacterized protein</fullName>
    </submittedName>
</protein>
<feature type="compositionally biased region" description="Basic and acidic residues" evidence="1">
    <location>
        <begin position="220"/>
        <end position="236"/>
    </location>
</feature>
<dbReference type="OrthoDB" id="10414076at2759"/>
<reference evidence="4" key="3">
    <citation type="journal article" date="2012" name="PLoS Pathog.">
        <title>Comparative genomics of the apicomplexan parasites Toxoplasma gondii and Neospora caninum: Coccidia differing in host range and transmission strategy.</title>
        <authorList>
            <person name="Reid A.J."/>
            <person name="Vermont S.J."/>
            <person name="Cotton J.A."/>
            <person name="Harris D."/>
            <person name="Hill-Cawthorne G.A."/>
            <person name="Konen-Waisman S."/>
            <person name="Latham S.M."/>
            <person name="Mourier T."/>
            <person name="Norton R."/>
            <person name="Quail M.A."/>
            <person name="Sanders M."/>
            <person name="Shanmugam D."/>
            <person name="Sohal A."/>
            <person name="Wasmuth J.D."/>
            <person name="Brunk B."/>
            <person name="Grigg M.E."/>
            <person name="Howard J.C."/>
            <person name="Parkinson J."/>
            <person name="Roos D.S."/>
            <person name="Trees A.J."/>
            <person name="Berriman M."/>
            <person name="Pain A."/>
            <person name="Wastling J.M."/>
        </authorList>
    </citation>
    <scope>NUCLEOTIDE SEQUENCE [LARGE SCALE GENOMIC DNA]</scope>
    <source>
        <strain evidence="4">Liverpool</strain>
    </source>
</reference>
<keyword evidence="4" id="KW-1185">Reference proteome</keyword>
<sequence length="369" mass="41063">MAHPRNLHELSRKLWHLQSQPAFEYDQSAPLDDELEDQFRQPATGNACTNVMPQSCGYSQLLQSRMSSRSADDIPSCGEVDYNLDGYTQFSQLGWPSPRPRIYDSQVTTGIGSPLALPLDWQRAPFRQSQRRHDVPKLSRQHVGMSPTPGQSQHSQIPTTGLKHVEEMMNHLPFPNVSPDRNRSPVAFNQSQSSMRGPCYQTSRNGRVTSPSIPYDEADERPSQRACERQPPRQKEQLSINLSTKLLPPSKVTSKTTRRQQKAPVGAAHAKKVGARTQENGPVKSLPPRSQVKLKVGPGSSLGKNKVCTDVLRARRNQDSRCTRTLLPQVGPPIKSLYLVQSSMDTTPGMAVEIRLHTPAAIFPPAVRC</sequence>
<reference evidence="3" key="4">
    <citation type="journal article" date="2015" name="PLoS ONE">
        <title>Comprehensive Evaluation of Toxoplasma gondii VEG and Neospora caninum LIV Genomes with Tachyzoite Stage Transcriptome and Proteome Defines Novel Transcript Features.</title>
        <authorList>
            <person name="Ramaprasad A."/>
            <person name="Mourier T."/>
            <person name="Naeem R."/>
            <person name="Malas T.B."/>
            <person name="Moussa E."/>
            <person name="Panigrahi A."/>
            <person name="Vermont S.J."/>
            <person name="Otto T.D."/>
            <person name="Wastling J."/>
            <person name="Pain A."/>
        </authorList>
    </citation>
    <scope>NUCLEOTIDE SEQUENCE</scope>
    <source>
        <strain evidence="3">Liverpool</strain>
    </source>
</reference>
<dbReference type="eggNOG" id="ENOG502TMPH">
    <property type="taxonomic scope" value="Eukaryota"/>
</dbReference>
<evidence type="ECO:0000313" key="4">
    <source>
        <dbReference type="Proteomes" id="UP000007494"/>
    </source>
</evidence>
<evidence type="ECO:0000313" key="2">
    <source>
        <dbReference type="EMBL" id="CBZ52394.1"/>
    </source>
</evidence>
<proteinExistence type="predicted"/>
<dbReference type="GeneID" id="13444395"/>
<dbReference type="AlphaFoldDB" id="F0VFA0"/>
<dbReference type="EMBL" id="FR823388">
    <property type="protein sequence ID" value="CBZ52394.1"/>
    <property type="molecule type" value="Genomic_DNA"/>
</dbReference>
<dbReference type="EMBL" id="LN714481">
    <property type="protein sequence ID" value="CEL66365.1"/>
    <property type="molecule type" value="Genomic_DNA"/>
</dbReference>
<dbReference type="VEuPathDB" id="ToxoDB:NCLIV_021830"/>
<dbReference type="Proteomes" id="UP000007494">
    <property type="component" value="Chromosome VIIa"/>
</dbReference>
<feature type="compositionally biased region" description="Polar residues" evidence="1">
    <location>
        <begin position="148"/>
        <end position="158"/>
    </location>
</feature>
<name>F0VFA0_NEOCL</name>
<feature type="compositionally biased region" description="Polar residues" evidence="1">
    <location>
        <begin position="187"/>
        <end position="212"/>
    </location>
</feature>
<dbReference type="RefSeq" id="XP_003882426.1">
    <property type="nucleotide sequence ID" value="XM_003882377.1"/>
</dbReference>
<feature type="region of interest" description="Disordered" evidence="1">
    <location>
        <begin position="172"/>
        <end position="291"/>
    </location>
</feature>
<reference evidence="2" key="2">
    <citation type="submission" date="2011-03" db="EMBL/GenBank/DDBJ databases">
        <title>Comparative genomics and transcriptomics of Neospora caninum and Toxoplasma gondii.</title>
        <authorList>
            <person name="Reid A.J."/>
            <person name="Sohal A."/>
            <person name="Harris D."/>
            <person name="Quail M."/>
            <person name="Sanders M."/>
            <person name="Berriman M."/>
            <person name="Wastling J.M."/>
            <person name="Pain A."/>
        </authorList>
    </citation>
    <scope>NUCLEOTIDE SEQUENCE</scope>
    <source>
        <strain evidence="2">Liverpool</strain>
    </source>
</reference>
<accession>F0VFA0</accession>